<evidence type="ECO:0000256" key="1">
    <source>
        <dbReference type="SAM" id="MobiDB-lite"/>
    </source>
</evidence>
<sequence>MKMLDEQSAYYYLISAEWIIKWLSFVNVRFDQTTVSARDRQLFSLYDQIFKKHEERQQNPQPYDEEYHRMIHLRTQTIHPPLASLLRSIMNTMNKNQFQIDTEHMLKQIDLDLHTVLPPGPIDNWSIFGIKRKILTENRNRENFNKDPKQQRKLMTIDMAAKYDDLCKLFAQILAGQSSNDDTNNGVDVEQSNGNLTCRYRFAFHTRQRRRRQRRPNHRNSHSPTPLDDVDCHDKMD</sequence>
<evidence type="ECO:0000313" key="3">
    <source>
        <dbReference type="Proteomes" id="UP000194236"/>
    </source>
</evidence>
<dbReference type="AlphaFoldDB" id="A0A1Y3ATQ0"/>
<comment type="caution">
    <text evidence="2">The sequence shown here is derived from an EMBL/GenBank/DDBJ whole genome shotgun (WGS) entry which is preliminary data.</text>
</comment>
<dbReference type="SUPFAM" id="SSF143791">
    <property type="entry name" value="DUSP-like"/>
    <property type="match status" value="1"/>
</dbReference>
<name>A0A1Y3ATQ0_EURMA</name>
<proteinExistence type="predicted"/>
<feature type="region of interest" description="Disordered" evidence="1">
    <location>
        <begin position="205"/>
        <end position="237"/>
    </location>
</feature>
<reference evidence="2 3" key="1">
    <citation type="submission" date="2017-03" db="EMBL/GenBank/DDBJ databases">
        <title>Genome Survey of Euroglyphus maynei.</title>
        <authorList>
            <person name="Arlian L.G."/>
            <person name="Morgan M.S."/>
            <person name="Rider S.D."/>
        </authorList>
    </citation>
    <scope>NUCLEOTIDE SEQUENCE [LARGE SCALE GENOMIC DNA]</scope>
    <source>
        <strain evidence="2">Arlian Lab</strain>
        <tissue evidence="2">Whole body</tissue>
    </source>
</reference>
<evidence type="ECO:0000313" key="2">
    <source>
        <dbReference type="EMBL" id="OTF70545.1"/>
    </source>
</evidence>
<feature type="compositionally biased region" description="Basic residues" evidence="1">
    <location>
        <begin position="205"/>
        <end position="221"/>
    </location>
</feature>
<dbReference type="Gene3D" id="3.30.2230.10">
    <property type="entry name" value="DUSP-like"/>
    <property type="match status" value="1"/>
</dbReference>
<dbReference type="Proteomes" id="UP000194236">
    <property type="component" value="Unassembled WGS sequence"/>
</dbReference>
<dbReference type="EMBL" id="MUJZ01065235">
    <property type="protein sequence ID" value="OTF70545.1"/>
    <property type="molecule type" value="Genomic_DNA"/>
</dbReference>
<gene>
    <name evidence="2" type="ORF">BLA29_006028</name>
</gene>
<accession>A0A1Y3ATQ0</accession>
<keyword evidence="3" id="KW-1185">Reference proteome</keyword>
<organism evidence="2 3">
    <name type="scientific">Euroglyphus maynei</name>
    <name type="common">Mayne's house dust mite</name>
    <dbReference type="NCBI Taxonomy" id="6958"/>
    <lineage>
        <taxon>Eukaryota</taxon>
        <taxon>Metazoa</taxon>
        <taxon>Ecdysozoa</taxon>
        <taxon>Arthropoda</taxon>
        <taxon>Chelicerata</taxon>
        <taxon>Arachnida</taxon>
        <taxon>Acari</taxon>
        <taxon>Acariformes</taxon>
        <taxon>Sarcoptiformes</taxon>
        <taxon>Astigmata</taxon>
        <taxon>Psoroptidia</taxon>
        <taxon>Analgoidea</taxon>
        <taxon>Pyroglyphidae</taxon>
        <taxon>Pyroglyphinae</taxon>
        <taxon>Euroglyphus</taxon>
    </lineage>
</organism>
<dbReference type="InterPro" id="IPR035927">
    <property type="entry name" value="DUSP-like_sf"/>
</dbReference>
<protein>
    <submittedName>
        <fullName evidence="2">Uncharacterized protein</fullName>
    </submittedName>
</protein>